<dbReference type="GO" id="GO:0005634">
    <property type="term" value="C:nucleus"/>
    <property type="evidence" value="ECO:0007669"/>
    <property type="project" value="UniProtKB-SubCell"/>
</dbReference>
<dbReference type="Proteomes" id="UP000799764">
    <property type="component" value="Unassembled WGS sequence"/>
</dbReference>
<keyword evidence="10" id="KW-1185">Reference proteome</keyword>
<name>A0A9P4UGA7_9PLEO</name>
<evidence type="ECO:0000256" key="1">
    <source>
        <dbReference type="ARBA" id="ARBA00004123"/>
    </source>
</evidence>
<dbReference type="PANTHER" id="PTHR15835:SF6">
    <property type="entry name" value="ZINC FINGER C3HC-TYPE PROTEIN 1"/>
    <property type="match status" value="1"/>
</dbReference>
<dbReference type="Pfam" id="PF08600">
    <property type="entry name" value="NuBaID_C"/>
    <property type="match status" value="1"/>
</dbReference>
<feature type="domain" description="NuBaID C-terminal" evidence="8">
    <location>
        <begin position="320"/>
        <end position="397"/>
    </location>
</feature>
<sequence>MASSPPRAQEPALATTKRKFDTLLDRLQNASASTTSLANTLRESNGSAASFTLPATPEPASKRNRLSDTGMDRSRQVSGSERIQQLKSQLLTPRKEGLDKTGSPSTSPGGLRVVGQHQPSVKSPTPRKPANYQPYSQEQFLARLKTFADVKKWTNKPDALEEIEWAKRGWSCDSWNTVACKGGCEKRLVVRLRPKRKDKDGKELDMSEDLAVEVEPALVDKYQELILDAHHDDCLWKKRGCQDDIYHIPIPNRAQSTADLLVRYRSFGPIVNDLPILKNLIYPDPRIEDILKRLPASFFSPPGSDISESPPSTPAETVSFLFAVFGWKGVSETKISMAVCSHCHQRVGLWLAKDDRLKEMSKKLDVPIETLRLNLVESHREHCPWKNPRTQHNPTDGPIANMAGWQTQEFMLLGIKREKKEREPTHSRNIESVDLGSELTYPRGSSDSTRSPTKEDKDEDLQSKWKKLKAKLKRTASKKSLRSVKSVKSTKSTRSVAEKE</sequence>
<feature type="compositionally biased region" description="Polar residues" evidence="6">
    <location>
        <begin position="76"/>
        <end position="91"/>
    </location>
</feature>
<evidence type="ECO:0000256" key="6">
    <source>
        <dbReference type="SAM" id="MobiDB-lite"/>
    </source>
</evidence>
<dbReference type="InterPro" id="IPR012935">
    <property type="entry name" value="NuBaID_N"/>
</dbReference>
<feature type="compositionally biased region" description="Basic and acidic residues" evidence="6">
    <location>
        <begin position="452"/>
        <end position="463"/>
    </location>
</feature>
<feature type="region of interest" description="Disordered" evidence="6">
    <location>
        <begin position="419"/>
        <end position="500"/>
    </location>
</feature>
<dbReference type="EMBL" id="MU001494">
    <property type="protein sequence ID" value="KAF2449376.1"/>
    <property type="molecule type" value="Genomic_DNA"/>
</dbReference>
<feature type="compositionally biased region" description="Polar residues" evidence="6">
    <location>
        <begin position="33"/>
        <end position="50"/>
    </location>
</feature>
<feature type="compositionally biased region" description="Basic and acidic residues" evidence="6">
    <location>
        <begin position="419"/>
        <end position="431"/>
    </location>
</feature>
<evidence type="ECO:0000259" key="7">
    <source>
        <dbReference type="Pfam" id="PF07967"/>
    </source>
</evidence>
<feature type="compositionally biased region" description="Basic residues" evidence="6">
    <location>
        <begin position="464"/>
        <end position="482"/>
    </location>
</feature>
<keyword evidence="4" id="KW-0862">Zinc</keyword>
<feature type="compositionally biased region" description="Low complexity" evidence="6">
    <location>
        <begin position="483"/>
        <end position="500"/>
    </location>
</feature>
<accession>A0A9P4UGA7</accession>
<evidence type="ECO:0000313" key="10">
    <source>
        <dbReference type="Proteomes" id="UP000799764"/>
    </source>
</evidence>
<feature type="domain" description="C3HC-type" evidence="7">
    <location>
        <begin position="134"/>
        <end position="276"/>
    </location>
</feature>
<comment type="subcellular location">
    <subcellularLocation>
        <location evidence="1">Nucleus</location>
    </subcellularLocation>
</comment>
<evidence type="ECO:0000259" key="8">
    <source>
        <dbReference type="Pfam" id="PF08600"/>
    </source>
</evidence>
<keyword evidence="2" id="KW-0479">Metal-binding</keyword>
<feature type="region of interest" description="Disordered" evidence="6">
    <location>
        <begin position="33"/>
        <end position="133"/>
    </location>
</feature>
<evidence type="ECO:0000256" key="3">
    <source>
        <dbReference type="ARBA" id="ARBA00022771"/>
    </source>
</evidence>
<evidence type="ECO:0000256" key="2">
    <source>
        <dbReference type="ARBA" id="ARBA00022723"/>
    </source>
</evidence>
<proteinExistence type="predicted"/>
<gene>
    <name evidence="9" type="ORF">P171DRAFT_350427</name>
</gene>
<comment type="caution">
    <text evidence="9">The sequence shown here is derived from an EMBL/GenBank/DDBJ whole genome shotgun (WGS) entry which is preliminary data.</text>
</comment>
<organism evidence="9 10">
    <name type="scientific">Karstenula rhodostoma CBS 690.94</name>
    <dbReference type="NCBI Taxonomy" id="1392251"/>
    <lineage>
        <taxon>Eukaryota</taxon>
        <taxon>Fungi</taxon>
        <taxon>Dikarya</taxon>
        <taxon>Ascomycota</taxon>
        <taxon>Pezizomycotina</taxon>
        <taxon>Dothideomycetes</taxon>
        <taxon>Pleosporomycetidae</taxon>
        <taxon>Pleosporales</taxon>
        <taxon>Massarineae</taxon>
        <taxon>Didymosphaeriaceae</taxon>
        <taxon>Karstenula</taxon>
    </lineage>
</organism>
<reference evidence="9" key="1">
    <citation type="journal article" date="2020" name="Stud. Mycol.">
        <title>101 Dothideomycetes genomes: a test case for predicting lifestyles and emergence of pathogens.</title>
        <authorList>
            <person name="Haridas S."/>
            <person name="Albert R."/>
            <person name="Binder M."/>
            <person name="Bloem J."/>
            <person name="Labutti K."/>
            <person name="Salamov A."/>
            <person name="Andreopoulos B."/>
            <person name="Baker S."/>
            <person name="Barry K."/>
            <person name="Bills G."/>
            <person name="Bluhm B."/>
            <person name="Cannon C."/>
            <person name="Castanera R."/>
            <person name="Culley D."/>
            <person name="Daum C."/>
            <person name="Ezra D."/>
            <person name="Gonzalez J."/>
            <person name="Henrissat B."/>
            <person name="Kuo A."/>
            <person name="Liang C."/>
            <person name="Lipzen A."/>
            <person name="Lutzoni F."/>
            <person name="Magnuson J."/>
            <person name="Mondo S."/>
            <person name="Nolan M."/>
            <person name="Ohm R."/>
            <person name="Pangilinan J."/>
            <person name="Park H.-J."/>
            <person name="Ramirez L."/>
            <person name="Alfaro M."/>
            <person name="Sun H."/>
            <person name="Tritt A."/>
            <person name="Yoshinaga Y."/>
            <person name="Zwiers L.-H."/>
            <person name="Turgeon B."/>
            <person name="Goodwin S."/>
            <person name="Spatafora J."/>
            <person name="Crous P."/>
            <person name="Grigoriev I."/>
        </authorList>
    </citation>
    <scope>NUCLEOTIDE SEQUENCE</scope>
    <source>
        <strain evidence="9">CBS 690.94</strain>
    </source>
</reference>
<dbReference type="AlphaFoldDB" id="A0A9P4UGA7"/>
<evidence type="ECO:0000313" key="9">
    <source>
        <dbReference type="EMBL" id="KAF2449376.1"/>
    </source>
</evidence>
<protein>
    <submittedName>
        <fullName evidence="9">Zf-C3HC-domain-containing protein</fullName>
    </submittedName>
</protein>
<evidence type="ECO:0000256" key="5">
    <source>
        <dbReference type="ARBA" id="ARBA00023242"/>
    </source>
</evidence>
<dbReference type="GO" id="GO:0008270">
    <property type="term" value="F:zinc ion binding"/>
    <property type="evidence" value="ECO:0007669"/>
    <property type="project" value="UniProtKB-KW"/>
</dbReference>
<dbReference type="PANTHER" id="PTHR15835">
    <property type="entry name" value="NUCLEAR-INTERACTING PARTNER OF ALK"/>
    <property type="match status" value="1"/>
</dbReference>
<dbReference type="OrthoDB" id="2592092at2759"/>
<keyword evidence="3" id="KW-0863">Zinc-finger</keyword>
<dbReference type="Pfam" id="PF07967">
    <property type="entry name" value="zf-C3HC"/>
    <property type="match status" value="1"/>
</dbReference>
<evidence type="ECO:0000256" key="4">
    <source>
        <dbReference type="ARBA" id="ARBA00022833"/>
    </source>
</evidence>
<dbReference type="InterPro" id="IPR013909">
    <property type="entry name" value="NuBaID_C"/>
</dbReference>
<keyword evidence="5" id="KW-0539">Nucleus</keyword>